<organism evidence="2 3">
    <name type="scientific">Ornithinimicrobium kibberense</name>
    <dbReference type="NCBI Taxonomy" id="282060"/>
    <lineage>
        <taxon>Bacteria</taxon>
        <taxon>Bacillati</taxon>
        <taxon>Actinomycetota</taxon>
        <taxon>Actinomycetes</taxon>
        <taxon>Micrococcales</taxon>
        <taxon>Ornithinimicrobiaceae</taxon>
        <taxon>Ornithinimicrobium</taxon>
    </lineage>
</organism>
<evidence type="ECO:0000313" key="3">
    <source>
        <dbReference type="Proteomes" id="UP001589613"/>
    </source>
</evidence>
<accession>A0ABV5V5C5</accession>
<dbReference type="Pfam" id="PF11706">
    <property type="entry name" value="zf-CGNR"/>
    <property type="match status" value="1"/>
</dbReference>
<evidence type="ECO:0000313" key="2">
    <source>
        <dbReference type="EMBL" id="MFB9733039.1"/>
    </source>
</evidence>
<dbReference type="Proteomes" id="UP001589613">
    <property type="component" value="Unassembled WGS sequence"/>
</dbReference>
<comment type="caution">
    <text evidence="2">The sequence shown here is derived from an EMBL/GenBank/DDBJ whole genome shotgun (WGS) entry which is preliminary data.</text>
</comment>
<protein>
    <submittedName>
        <fullName evidence="2">CGNR zinc finger domain-containing protein</fullName>
    </submittedName>
</protein>
<gene>
    <name evidence="2" type="ORF">ACFFN0_13400</name>
</gene>
<dbReference type="Gene3D" id="1.10.3300.10">
    <property type="entry name" value="Jann2411-like domain"/>
    <property type="match status" value="1"/>
</dbReference>
<dbReference type="RefSeq" id="WP_141338028.1">
    <property type="nucleotide sequence ID" value="NZ_JBHMAX010000024.1"/>
</dbReference>
<sequence length="182" mass="20160">MLFTHDTEIALQSAAALVNTMGPPDTLTTDEQLETFVRDQGWSGELTGERVELDEVRALRPQLARLWELDEDALVPLVNGLLTDARALPQLVDHDDWGWHLHAVPDDAPLATRMAVEAAMAMVDVVRAGELGRLRTCEAEGCEAVHVDLSRNRSRRFCSTACGNRMAAAAYRERQARQEDPA</sequence>
<proteinExistence type="predicted"/>
<evidence type="ECO:0000259" key="1">
    <source>
        <dbReference type="Pfam" id="PF11706"/>
    </source>
</evidence>
<dbReference type="PANTHER" id="PTHR35525:SF3">
    <property type="entry name" value="BLL6575 PROTEIN"/>
    <property type="match status" value="1"/>
</dbReference>
<dbReference type="EMBL" id="JBHMAX010000024">
    <property type="protein sequence ID" value="MFB9733039.1"/>
    <property type="molecule type" value="Genomic_DNA"/>
</dbReference>
<dbReference type="InterPro" id="IPR023286">
    <property type="entry name" value="ABATE_dom_sf"/>
</dbReference>
<dbReference type="InterPro" id="IPR010852">
    <property type="entry name" value="ABATE"/>
</dbReference>
<dbReference type="Pfam" id="PF07336">
    <property type="entry name" value="ABATE"/>
    <property type="match status" value="1"/>
</dbReference>
<keyword evidence="3" id="KW-1185">Reference proteome</keyword>
<feature type="domain" description="Zinc finger CGNR" evidence="1">
    <location>
        <begin position="133"/>
        <end position="175"/>
    </location>
</feature>
<dbReference type="SUPFAM" id="SSF160904">
    <property type="entry name" value="Jann2411-like"/>
    <property type="match status" value="1"/>
</dbReference>
<name>A0ABV5V5C5_9MICO</name>
<dbReference type="InterPro" id="IPR021005">
    <property type="entry name" value="Znf_CGNR"/>
</dbReference>
<dbReference type="PANTHER" id="PTHR35525">
    <property type="entry name" value="BLL6575 PROTEIN"/>
    <property type="match status" value="1"/>
</dbReference>
<reference evidence="2 3" key="1">
    <citation type="submission" date="2024-09" db="EMBL/GenBank/DDBJ databases">
        <authorList>
            <person name="Sun Q."/>
            <person name="Mori K."/>
        </authorList>
    </citation>
    <scope>NUCLEOTIDE SEQUENCE [LARGE SCALE GENOMIC DNA]</scope>
    <source>
        <strain evidence="2 3">JCM 12763</strain>
    </source>
</reference>